<dbReference type="InterPro" id="IPR029673">
    <property type="entry name" value="TMEM179"/>
</dbReference>
<dbReference type="Pfam" id="PF26158">
    <property type="entry name" value="Claudin_TMEM179-179B"/>
    <property type="match status" value="1"/>
</dbReference>
<keyword evidence="2 6" id="KW-0812">Transmembrane</keyword>
<comment type="similarity">
    <text evidence="5">Belongs to the TMEM179 family.</text>
</comment>
<feature type="transmembrane region" description="Helical" evidence="6">
    <location>
        <begin position="172"/>
        <end position="192"/>
    </location>
</feature>
<keyword evidence="4 6" id="KW-0472">Membrane</keyword>
<dbReference type="KEGG" id="lgi:LOTGIDRAFT_232478"/>
<organism evidence="7 8">
    <name type="scientific">Lottia gigantea</name>
    <name type="common">Giant owl limpet</name>
    <dbReference type="NCBI Taxonomy" id="225164"/>
    <lineage>
        <taxon>Eukaryota</taxon>
        <taxon>Metazoa</taxon>
        <taxon>Spiralia</taxon>
        <taxon>Lophotrochozoa</taxon>
        <taxon>Mollusca</taxon>
        <taxon>Gastropoda</taxon>
        <taxon>Patellogastropoda</taxon>
        <taxon>Lottioidea</taxon>
        <taxon>Lottiidae</taxon>
        <taxon>Lottia</taxon>
    </lineage>
</organism>
<dbReference type="AlphaFoldDB" id="V4AGE0"/>
<dbReference type="STRING" id="225164.V4AGE0"/>
<dbReference type="Proteomes" id="UP000030746">
    <property type="component" value="Unassembled WGS sequence"/>
</dbReference>
<protein>
    <recommendedName>
        <fullName evidence="9">MARVEL domain-containing protein</fullName>
    </recommendedName>
</protein>
<dbReference type="GeneID" id="20248937"/>
<gene>
    <name evidence="7" type="ORF">LOTGIDRAFT_232478</name>
</gene>
<dbReference type="RefSeq" id="XP_009055080.1">
    <property type="nucleotide sequence ID" value="XM_009056832.1"/>
</dbReference>
<dbReference type="PANTHER" id="PTHR31872:SF7">
    <property type="entry name" value="TRANSMEMBRANE PROTEIN 179B-LIKE"/>
    <property type="match status" value="1"/>
</dbReference>
<name>V4AGE0_LOTGI</name>
<feature type="transmembrane region" description="Helical" evidence="6">
    <location>
        <begin position="68"/>
        <end position="91"/>
    </location>
</feature>
<sequence>MKIPDIQLFVQALLYLTIFFLGFTVSVPLGLFQMDFNGKCMLYAEIDWKNATFFVITEGESINCHFTIYFNVFACILFALGMFAYYGYAVLRRDPDIGSQMWVMPFVLISAVMCVVEFIAACIISVGYKQLCSGLADNSKKLSCSKVAELTKFQNDYNGKHIIPYLTAAQTAGWICFLCWAVQWVLGIIRFVRNRRSRSGAFNDSVNSSNADTAKIGDIQPTA</sequence>
<evidence type="ECO:0000256" key="6">
    <source>
        <dbReference type="SAM" id="Phobius"/>
    </source>
</evidence>
<evidence type="ECO:0000256" key="1">
    <source>
        <dbReference type="ARBA" id="ARBA00004141"/>
    </source>
</evidence>
<evidence type="ECO:0008006" key="9">
    <source>
        <dbReference type="Google" id="ProtNLM"/>
    </source>
</evidence>
<evidence type="ECO:0000256" key="5">
    <source>
        <dbReference type="ARBA" id="ARBA00093776"/>
    </source>
</evidence>
<dbReference type="OMA" id="ICGIMSA"/>
<evidence type="ECO:0000256" key="3">
    <source>
        <dbReference type="ARBA" id="ARBA00022989"/>
    </source>
</evidence>
<keyword evidence="3 6" id="KW-1133">Transmembrane helix</keyword>
<reference evidence="7 8" key="1">
    <citation type="journal article" date="2013" name="Nature">
        <title>Insights into bilaterian evolution from three spiralian genomes.</title>
        <authorList>
            <person name="Simakov O."/>
            <person name="Marletaz F."/>
            <person name="Cho S.J."/>
            <person name="Edsinger-Gonzales E."/>
            <person name="Havlak P."/>
            <person name="Hellsten U."/>
            <person name="Kuo D.H."/>
            <person name="Larsson T."/>
            <person name="Lv J."/>
            <person name="Arendt D."/>
            <person name="Savage R."/>
            <person name="Osoegawa K."/>
            <person name="de Jong P."/>
            <person name="Grimwood J."/>
            <person name="Chapman J.A."/>
            <person name="Shapiro H."/>
            <person name="Aerts A."/>
            <person name="Otillar R.P."/>
            <person name="Terry A.Y."/>
            <person name="Boore J.L."/>
            <person name="Grigoriev I.V."/>
            <person name="Lindberg D.R."/>
            <person name="Seaver E.C."/>
            <person name="Weisblat D.A."/>
            <person name="Putnam N.H."/>
            <person name="Rokhsar D.S."/>
        </authorList>
    </citation>
    <scope>NUCLEOTIDE SEQUENCE [LARGE SCALE GENOMIC DNA]</scope>
</reference>
<evidence type="ECO:0000256" key="4">
    <source>
        <dbReference type="ARBA" id="ARBA00023136"/>
    </source>
</evidence>
<keyword evidence="8" id="KW-1185">Reference proteome</keyword>
<dbReference type="EMBL" id="KB201847">
    <property type="protein sequence ID" value="ESO94235.1"/>
    <property type="molecule type" value="Genomic_DNA"/>
</dbReference>
<proteinExistence type="inferred from homology"/>
<dbReference type="CTD" id="20248937"/>
<evidence type="ECO:0000256" key="2">
    <source>
        <dbReference type="ARBA" id="ARBA00022692"/>
    </source>
</evidence>
<comment type="subcellular location">
    <subcellularLocation>
        <location evidence="1">Membrane</location>
        <topology evidence="1">Multi-pass membrane protein</topology>
    </subcellularLocation>
</comment>
<accession>V4AGE0</accession>
<dbReference type="InterPro" id="IPR059010">
    <property type="entry name" value="TMEM179-179B"/>
</dbReference>
<evidence type="ECO:0000313" key="7">
    <source>
        <dbReference type="EMBL" id="ESO94235.1"/>
    </source>
</evidence>
<feature type="transmembrane region" description="Helical" evidence="6">
    <location>
        <begin position="12"/>
        <end position="32"/>
    </location>
</feature>
<evidence type="ECO:0000313" key="8">
    <source>
        <dbReference type="Proteomes" id="UP000030746"/>
    </source>
</evidence>
<dbReference type="OrthoDB" id="6423876at2759"/>
<feature type="transmembrane region" description="Helical" evidence="6">
    <location>
        <begin position="103"/>
        <end position="128"/>
    </location>
</feature>
<dbReference type="HOGENOM" id="CLU_1133248_0_0_1"/>
<dbReference type="PANTHER" id="PTHR31872">
    <property type="entry name" value="TRANSMEMBRANE PROTEIN 179"/>
    <property type="match status" value="1"/>
</dbReference>